<feature type="region of interest" description="Disordered" evidence="1">
    <location>
        <begin position="51"/>
        <end position="113"/>
    </location>
</feature>
<feature type="compositionally biased region" description="Pro residues" evidence="1">
    <location>
        <begin position="75"/>
        <end position="87"/>
    </location>
</feature>
<dbReference type="PANTHER" id="PTHR36205">
    <property type="entry name" value="CHROMOSOME 19, WHOLE GENOME SHOTGUN SEQUENCE"/>
    <property type="match status" value="1"/>
</dbReference>
<proteinExistence type="predicted"/>
<protein>
    <submittedName>
        <fullName evidence="2">Uncharacterized protein</fullName>
    </submittedName>
</protein>
<feature type="compositionally biased region" description="Basic residues" evidence="1">
    <location>
        <begin position="223"/>
        <end position="237"/>
    </location>
</feature>
<accession>A0A6A6PTG4</accession>
<evidence type="ECO:0000313" key="3">
    <source>
        <dbReference type="Proteomes" id="UP000799767"/>
    </source>
</evidence>
<dbReference type="EMBL" id="MU001635">
    <property type="protein sequence ID" value="KAF2483399.1"/>
    <property type="molecule type" value="Genomic_DNA"/>
</dbReference>
<dbReference type="OrthoDB" id="3353407at2759"/>
<dbReference type="RefSeq" id="XP_033589969.1">
    <property type="nucleotide sequence ID" value="XM_033729579.1"/>
</dbReference>
<sequence>MERLTQARSLMGCKRFFLIAGCLLIVATALFAAQPAWRSRLHSPPLLSAWSRQQPARQPPPPEQPPSPQEAAPVQRPPPPQQPPRPGSPSCRGARGQLINDETTQDLPTFRTALPVPGISINDPADYVYPEPTYGSYRALGLEKTWMTFRQRYEAYGYGETEGAYPLAHVSWETVDWGQLQQDCLLSQPENLTEEVPAQANWPPRFRLAKNPESPERAEQPTRPKRPHAHHPNHPHPPRPPESPETPEPPGEKGLRQLVALPEEGSPKPGNGKRKIGRQAIILRTWSTYRYTQEDLWNVRSIITEASLANQGRYTVFLLVDVKREDGARIHTDDAFYRQVLEESVPKEFWGLAVLFHESLQRSWYPKIREYQ</sequence>
<dbReference type="InterPro" id="IPR021822">
    <property type="entry name" value="DUF3405"/>
</dbReference>
<organism evidence="2 3">
    <name type="scientific">Neohortaea acidophila</name>
    <dbReference type="NCBI Taxonomy" id="245834"/>
    <lineage>
        <taxon>Eukaryota</taxon>
        <taxon>Fungi</taxon>
        <taxon>Dikarya</taxon>
        <taxon>Ascomycota</taxon>
        <taxon>Pezizomycotina</taxon>
        <taxon>Dothideomycetes</taxon>
        <taxon>Dothideomycetidae</taxon>
        <taxon>Mycosphaerellales</taxon>
        <taxon>Teratosphaeriaceae</taxon>
        <taxon>Neohortaea</taxon>
    </lineage>
</organism>
<gene>
    <name evidence="2" type="ORF">BDY17DRAFT_146649</name>
</gene>
<dbReference type="Pfam" id="PF11885">
    <property type="entry name" value="DUF3405"/>
    <property type="match status" value="1"/>
</dbReference>
<feature type="region of interest" description="Disordered" evidence="1">
    <location>
        <begin position="195"/>
        <end position="253"/>
    </location>
</feature>
<dbReference type="GeneID" id="54470581"/>
<keyword evidence="3" id="KW-1185">Reference proteome</keyword>
<evidence type="ECO:0000256" key="1">
    <source>
        <dbReference type="SAM" id="MobiDB-lite"/>
    </source>
</evidence>
<dbReference type="PANTHER" id="PTHR36205:SF2">
    <property type="entry name" value="MAJOR FACILITATOR SUPERFAMILY TRANSPORTER"/>
    <property type="match status" value="1"/>
</dbReference>
<feature type="compositionally biased region" description="Pro residues" evidence="1">
    <location>
        <begin position="57"/>
        <end position="68"/>
    </location>
</feature>
<dbReference type="AlphaFoldDB" id="A0A6A6PTG4"/>
<dbReference type="Proteomes" id="UP000799767">
    <property type="component" value="Unassembled WGS sequence"/>
</dbReference>
<reference evidence="2" key="1">
    <citation type="journal article" date="2020" name="Stud. Mycol.">
        <title>101 Dothideomycetes genomes: a test case for predicting lifestyles and emergence of pathogens.</title>
        <authorList>
            <person name="Haridas S."/>
            <person name="Albert R."/>
            <person name="Binder M."/>
            <person name="Bloem J."/>
            <person name="Labutti K."/>
            <person name="Salamov A."/>
            <person name="Andreopoulos B."/>
            <person name="Baker S."/>
            <person name="Barry K."/>
            <person name="Bills G."/>
            <person name="Bluhm B."/>
            <person name="Cannon C."/>
            <person name="Castanera R."/>
            <person name="Culley D."/>
            <person name="Daum C."/>
            <person name="Ezra D."/>
            <person name="Gonzalez J."/>
            <person name="Henrissat B."/>
            <person name="Kuo A."/>
            <person name="Liang C."/>
            <person name="Lipzen A."/>
            <person name="Lutzoni F."/>
            <person name="Magnuson J."/>
            <person name="Mondo S."/>
            <person name="Nolan M."/>
            <person name="Ohm R."/>
            <person name="Pangilinan J."/>
            <person name="Park H.-J."/>
            <person name="Ramirez L."/>
            <person name="Alfaro M."/>
            <person name="Sun H."/>
            <person name="Tritt A."/>
            <person name="Yoshinaga Y."/>
            <person name="Zwiers L.-H."/>
            <person name="Turgeon B."/>
            <person name="Goodwin S."/>
            <person name="Spatafora J."/>
            <person name="Crous P."/>
            <person name="Grigoriev I."/>
        </authorList>
    </citation>
    <scope>NUCLEOTIDE SEQUENCE</scope>
    <source>
        <strain evidence="2">CBS 113389</strain>
    </source>
</reference>
<name>A0A6A6PTG4_9PEZI</name>
<feature type="compositionally biased region" description="Basic and acidic residues" evidence="1">
    <location>
        <begin position="213"/>
        <end position="222"/>
    </location>
</feature>
<evidence type="ECO:0000313" key="2">
    <source>
        <dbReference type="EMBL" id="KAF2483399.1"/>
    </source>
</evidence>
<feature type="compositionally biased region" description="Pro residues" evidence="1">
    <location>
        <begin position="238"/>
        <end position="249"/>
    </location>
</feature>